<evidence type="ECO:0000256" key="1">
    <source>
        <dbReference type="SAM" id="Phobius"/>
    </source>
</evidence>
<feature type="transmembrane region" description="Helical" evidence="1">
    <location>
        <begin position="155"/>
        <end position="175"/>
    </location>
</feature>
<keyword evidence="1" id="KW-0812">Transmembrane</keyword>
<dbReference type="AlphaFoldDB" id="A0A0G4FFG7"/>
<accession>A0A0G4FFG7</accession>
<protein>
    <recommendedName>
        <fullName evidence="3">MYND-type domain-containing protein</fullName>
    </recommendedName>
</protein>
<proteinExistence type="predicted"/>
<sequence>MAESSSLNSLSAFLRGIQTLQPWHFNENLAEAKHAHLNTFQTAMENVVPPFRPWVADIRAQIVKFLSLKHCVIHSLSEILQDPRSRTGMRNVSMGLMETTVTLGNEAEAIGEAMQTRCRDCVLMQCSAVPGLFSSALELFASFSRFSNGVEDASLLWVLTSLCCMGALLLSAFLIQHSRLRKLIWRSEVFVGGLKVALEKALSHRLVVSKHTSCLIQLLSSFLPSEQRKVRRKTAKTLNKFTLPEEITRVKNRDNSPIDFSSIIRAFYRHNECEHAGSSLPPLLDLLTYFAVPAELEKAKRAVFLSKQAAADALELFNNALDKLSSDTNASILVCGFPDHMNDFSFELLHAGRQKKDRRVYRGILRVETLQLCIVNPKVEKIVMKRKDEYLTKLHALAEVFLPDPPPPFLDLLVARLECIVPKSRAPPRPPTAAQRRWEKRFPGAALRRLRLSSLPSVAAAEHAAAMGEENVSASMRTLLRRREQHFLHMTREEQNEKYALECDAKECNVKKPNLQVCPTCHLTAYCCRACQLNDWTHGGGEE</sequence>
<keyword evidence="1" id="KW-1133">Transmembrane helix</keyword>
<evidence type="ECO:0008006" key="3">
    <source>
        <dbReference type="Google" id="ProtNLM"/>
    </source>
</evidence>
<dbReference type="VEuPathDB" id="CryptoDB:Cvel_16714"/>
<dbReference type="EMBL" id="CDMZ01000329">
    <property type="protein sequence ID" value="CEM11930.1"/>
    <property type="molecule type" value="Genomic_DNA"/>
</dbReference>
<reference evidence="2" key="1">
    <citation type="submission" date="2014-11" db="EMBL/GenBank/DDBJ databases">
        <authorList>
            <person name="Otto D Thomas"/>
            <person name="Naeem Raeece"/>
        </authorList>
    </citation>
    <scope>NUCLEOTIDE SEQUENCE</scope>
</reference>
<organism evidence="2">
    <name type="scientific">Chromera velia CCMP2878</name>
    <dbReference type="NCBI Taxonomy" id="1169474"/>
    <lineage>
        <taxon>Eukaryota</taxon>
        <taxon>Sar</taxon>
        <taxon>Alveolata</taxon>
        <taxon>Colpodellida</taxon>
        <taxon>Chromeraceae</taxon>
        <taxon>Chromera</taxon>
    </lineage>
</organism>
<evidence type="ECO:0000313" key="2">
    <source>
        <dbReference type="EMBL" id="CEM11930.1"/>
    </source>
</evidence>
<keyword evidence="1" id="KW-0472">Membrane</keyword>
<name>A0A0G4FFG7_9ALVE</name>
<gene>
    <name evidence="2" type="ORF">Cvel_16714</name>
</gene>